<dbReference type="Gene3D" id="1.10.287.1260">
    <property type="match status" value="1"/>
</dbReference>
<dbReference type="InterPro" id="IPR049278">
    <property type="entry name" value="MS_channel_C"/>
</dbReference>
<keyword evidence="6 7" id="KW-0472">Membrane</keyword>
<organism evidence="10 11">
    <name type="scientific">Pedobacter steynii</name>
    <dbReference type="NCBI Taxonomy" id="430522"/>
    <lineage>
        <taxon>Bacteria</taxon>
        <taxon>Pseudomonadati</taxon>
        <taxon>Bacteroidota</taxon>
        <taxon>Sphingobacteriia</taxon>
        <taxon>Sphingobacteriales</taxon>
        <taxon>Sphingobacteriaceae</taxon>
        <taxon>Pedobacter</taxon>
    </lineage>
</organism>
<evidence type="ECO:0000256" key="5">
    <source>
        <dbReference type="ARBA" id="ARBA00022989"/>
    </source>
</evidence>
<keyword evidence="11" id="KW-1185">Reference proteome</keyword>
<evidence type="ECO:0000256" key="3">
    <source>
        <dbReference type="ARBA" id="ARBA00022475"/>
    </source>
</evidence>
<comment type="subcellular location">
    <subcellularLocation>
        <location evidence="1">Cell membrane</location>
        <topology evidence="1">Multi-pass membrane protein</topology>
    </subcellularLocation>
</comment>
<evidence type="ECO:0000313" key="11">
    <source>
        <dbReference type="Proteomes" id="UP000094313"/>
    </source>
</evidence>
<dbReference type="EMBL" id="CP017141">
    <property type="protein sequence ID" value="AOM76579.1"/>
    <property type="molecule type" value="Genomic_DNA"/>
</dbReference>
<dbReference type="SUPFAM" id="SSF50182">
    <property type="entry name" value="Sm-like ribonucleoproteins"/>
    <property type="match status" value="1"/>
</dbReference>
<dbReference type="Pfam" id="PF00924">
    <property type="entry name" value="MS_channel_2nd"/>
    <property type="match status" value="1"/>
</dbReference>
<dbReference type="InterPro" id="IPR011066">
    <property type="entry name" value="MscS_channel_C_sf"/>
</dbReference>
<sequence length="386" mass="43430">MDNPFFEQIFWGNTIRGYCLFAGILLFGVLFKKIISRLLSLLLFRLFKKFASAVKDDTFVALLLQPIAFFISLCSYYLAINQLKHPLDLVLFSYAKQIEKTKEMMHVTLGQAIDKVFLFLIILSVFWIILRIIDFIAHVLKFKASLTADRADDQLVPFLKELTKTIICFFGFFVLLGYVFEINVLTLITGLGIGGIAIALAAKESLENLIGSFTIFLDKPFTVGDVVKVDGVEGTIDKVGFRSTRLISPDKTTIIIPNRAMIDGVLENVTRRDFRRVNFFIGITYETPAAAIKEIVTAINAFLSEHPKTAEGYAVFDNFGDSALNIQVVYLVIQMPHNEYIRVKEEINFQLIAIVQQYGSDFAYPTQRVVGEEPPATSGNVDVTQV</sequence>
<proteinExistence type="inferred from homology"/>
<dbReference type="KEGG" id="psty:BFS30_05060"/>
<keyword evidence="4 7" id="KW-0812">Transmembrane</keyword>
<accession>A0A1D7QDC0</accession>
<gene>
    <name evidence="10" type="ORF">BFS30_05060</name>
</gene>
<dbReference type="PANTHER" id="PTHR30566">
    <property type="entry name" value="YNAI-RELATED MECHANOSENSITIVE ION CHANNEL"/>
    <property type="match status" value="1"/>
</dbReference>
<feature type="domain" description="Mechanosensitive ion channel MscS" evidence="8">
    <location>
        <begin position="205"/>
        <end position="271"/>
    </location>
</feature>
<name>A0A1D7QDC0_9SPHI</name>
<dbReference type="InterPro" id="IPR010920">
    <property type="entry name" value="LSM_dom_sf"/>
</dbReference>
<dbReference type="SUPFAM" id="SSF82861">
    <property type="entry name" value="Mechanosensitive channel protein MscS (YggB), transmembrane region"/>
    <property type="match status" value="1"/>
</dbReference>
<dbReference type="Gene3D" id="2.30.30.60">
    <property type="match status" value="1"/>
</dbReference>
<evidence type="ECO:0000259" key="9">
    <source>
        <dbReference type="Pfam" id="PF21082"/>
    </source>
</evidence>
<feature type="transmembrane region" description="Helical" evidence="7">
    <location>
        <begin position="20"/>
        <end position="47"/>
    </location>
</feature>
<evidence type="ECO:0000256" key="2">
    <source>
        <dbReference type="ARBA" id="ARBA00008017"/>
    </source>
</evidence>
<evidence type="ECO:0000256" key="1">
    <source>
        <dbReference type="ARBA" id="ARBA00004651"/>
    </source>
</evidence>
<evidence type="ECO:0000256" key="7">
    <source>
        <dbReference type="SAM" id="Phobius"/>
    </source>
</evidence>
<dbReference type="InterPro" id="IPR006685">
    <property type="entry name" value="MscS_channel_2nd"/>
</dbReference>
<dbReference type="GO" id="GO:0005886">
    <property type="term" value="C:plasma membrane"/>
    <property type="evidence" value="ECO:0007669"/>
    <property type="project" value="UniProtKB-SubCell"/>
</dbReference>
<protein>
    <submittedName>
        <fullName evidence="10">Mechanosensitive ion channel protein MscS</fullName>
    </submittedName>
</protein>
<dbReference type="SUPFAM" id="SSF82689">
    <property type="entry name" value="Mechanosensitive channel protein MscS (YggB), C-terminal domain"/>
    <property type="match status" value="1"/>
</dbReference>
<dbReference type="PANTHER" id="PTHR30566:SF5">
    <property type="entry name" value="MECHANOSENSITIVE ION CHANNEL PROTEIN 1, MITOCHONDRIAL-RELATED"/>
    <property type="match status" value="1"/>
</dbReference>
<feature type="transmembrane region" description="Helical" evidence="7">
    <location>
        <begin position="116"/>
        <end position="140"/>
    </location>
</feature>
<feature type="domain" description="Mechanosensitive ion channel MscS C-terminal" evidence="9">
    <location>
        <begin position="278"/>
        <end position="361"/>
    </location>
</feature>
<dbReference type="GO" id="GO:0008381">
    <property type="term" value="F:mechanosensitive monoatomic ion channel activity"/>
    <property type="evidence" value="ECO:0007669"/>
    <property type="project" value="UniProtKB-ARBA"/>
</dbReference>
<keyword evidence="5 7" id="KW-1133">Transmembrane helix</keyword>
<feature type="transmembrane region" description="Helical" evidence="7">
    <location>
        <begin position="161"/>
        <end position="178"/>
    </location>
</feature>
<dbReference type="InterPro" id="IPR023408">
    <property type="entry name" value="MscS_beta-dom_sf"/>
</dbReference>
<feature type="transmembrane region" description="Helical" evidence="7">
    <location>
        <begin position="184"/>
        <end position="202"/>
    </location>
</feature>
<dbReference type="RefSeq" id="WP_069378275.1">
    <property type="nucleotide sequence ID" value="NZ_CP017141.1"/>
</dbReference>
<feature type="transmembrane region" description="Helical" evidence="7">
    <location>
        <begin position="59"/>
        <end position="79"/>
    </location>
</feature>
<dbReference type="Proteomes" id="UP000094313">
    <property type="component" value="Chromosome"/>
</dbReference>
<evidence type="ECO:0000256" key="6">
    <source>
        <dbReference type="ARBA" id="ARBA00023136"/>
    </source>
</evidence>
<evidence type="ECO:0000259" key="8">
    <source>
        <dbReference type="Pfam" id="PF00924"/>
    </source>
</evidence>
<dbReference type="OrthoDB" id="9809206at2"/>
<keyword evidence="3" id="KW-1003">Cell membrane</keyword>
<dbReference type="AlphaFoldDB" id="A0A1D7QDC0"/>
<dbReference type="Gene3D" id="3.30.70.100">
    <property type="match status" value="1"/>
</dbReference>
<comment type="similarity">
    <text evidence="2">Belongs to the MscS (TC 1.A.23) family.</text>
</comment>
<reference evidence="10 11" key="1">
    <citation type="submission" date="2016-08" db="EMBL/GenBank/DDBJ databases">
        <authorList>
            <person name="Seilhamer J.J."/>
        </authorList>
    </citation>
    <scope>NUCLEOTIDE SEQUENCE [LARGE SCALE GENOMIC DNA]</scope>
    <source>
        <strain evidence="10 11">DX4</strain>
    </source>
</reference>
<evidence type="ECO:0000313" key="10">
    <source>
        <dbReference type="EMBL" id="AOM76579.1"/>
    </source>
</evidence>
<dbReference type="Pfam" id="PF21082">
    <property type="entry name" value="MS_channel_3rd"/>
    <property type="match status" value="1"/>
</dbReference>
<dbReference type="InterPro" id="IPR011014">
    <property type="entry name" value="MscS_channel_TM-2"/>
</dbReference>
<evidence type="ECO:0000256" key="4">
    <source>
        <dbReference type="ARBA" id="ARBA00022692"/>
    </source>
</evidence>